<dbReference type="PANTHER" id="PTHR11829">
    <property type="entry name" value="FORKHEAD BOX PROTEIN"/>
    <property type="match status" value="1"/>
</dbReference>
<dbReference type="PROSITE" id="PS50039">
    <property type="entry name" value="FORK_HEAD_3"/>
    <property type="match status" value="1"/>
</dbReference>
<protein>
    <submittedName>
        <fullName evidence="9">FoxI-b</fullName>
    </submittedName>
</protein>
<dbReference type="GO" id="GO:0030154">
    <property type="term" value="P:cell differentiation"/>
    <property type="evidence" value="ECO:0007669"/>
    <property type="project" value="TreeGrafter"/>
</dbReference>
<feature type="compositionally biased region" description="Polar residues" evidence="7">
    <location>
        <begin position="402"/>
        <end position="431"/>
    </location>
</feature>
<feature type="compositionally biased region" description="Polar residues" evidence="7">
    <location>
        <begin position="442"/>
        <end position="468"/>
    </location>
</feature>
<reference evidence="9" key="1">
    <citation type="submission" date="2020-04" db="EMBL/GenBank/DDBJ databases">
        <authorList>
            <person name="Neveu A P."/>
        </authorList>
    </citation>
    <scope>NUCLEOTIDE SEQUENCE</scope>
    <source>
        <tissue evidence="9">Whole embryo</tissue>
    </source>
</reference>
<evidence type="ECO:0000259" key="8">
    <source>
        <dbReference type="PROSITE" id="PS50039"/>
    </source>
</evidence>
<evidence type="ECO:0000256" key="1">
    <source>
        <dbReference type="ARBA" id="ARBA00004123"/>
    </source>
</evidence>
<feature type="DNA-binding region" description="Fork-head" evidence="6">
    <location>
        <begin position="246"/>
        <end position="340"/>
    </location>
</feature>
<comment type="subcellular location">
    <subcellularLocation>
        <location evidence="1 6">Nucleus</location>
    </subcellularLocation>
</comment>
<evidence type="ECO:0000313" key="9">
    <source>
        <dbReference type="EMBL" id="CAB3246905.1"/>
    </source>
</evidence>
<feature type="compositionally biased region" description="Basic and acidic residues" evidence="7">
    <location>
        <begin position="343"/>
        <end position="357"/>
    </location>
</feature>
<feature type="region of interest" description="Disordered" evidence="7">
    <location>
        <begin position="61"/>
        <end position="119"/>
    </location>
</feature>
<dbReference type="AlphaFoldDB" id="A0A6F9DD07"/>
<dbReference type="InterPro" id="IPR050211">
    <property type="entry name" value="FOX_domain-containing"/>
</dbReference>
<dbReference type="GO" id="GO:0000978">
    <property type="term" value="F:RNA polymerase II cis-regulatory region sequence-specific DNA binding"/>
    <property type="evidence" value="ECO:0007669"/>
    <property type="project" value="TreeGrafter"/>
</dbReference>
<dbReference type="SMART" id="SM00339">
    <property type="entry name" value="FH"/>
    <property type="match status" value="1"/>
</dbReference>
<dbReference type="InterPro" id="IPR001766">
    <property type="entry name" value="Fork_head_dom"/>
</dbReference>
<sequence>MVFDVNPFETPEQDFESSRQHSYSESYQPPRTPVLPQRQFSFLAGETNRIGVKRESHEYINYSNPFPHSSVPQNSRAPDADQATTSRYSQNPASVQFGSMMSSIPPHHHGSSQQDIIDGSGSSACGSMYDNFYNQNAFAAQAAAAARGQHPAATGHPYASALEYPSAASASNPYHLWLNPAAAGSSSMGAGSPFNSATSYMQSATYGAAAVAAAAGQRQLFGPGSFGSDFAWLSLSSQSELFKMVRPPYSYSALIAMAIQNSPEKKLTLSQIYQYVAENFPFYKKSRAGWQNSIRHNLSLNDCFKKVARDEDDPGKGNYWALDPNCEKMFDNGNFRRRRKRRDIQAESKSDRPEDFNLPKIPHCYSTAASFAASSLSHKFTTSPDTMSYGSDVQQQRREDSGSLQHHQAQMSSPIHGSAMSAATDQSNGVPQNAEMPLHEQQALTSPHAQNSSHSDGSSVDMMSQEIKQQQQYQSATSQAQQITPTSPNGVGSSSLSAAVAASILPEFRPPASQSQLEVARYANFAHSSSSALSHQSAAQYPGHYALGHTFPASSGPFSGQSNQYSPHLTPPQSAQRQFNFSVNNLIQRPYTRM</sequence>
<dbReference type="InterPro" id="IPR036390">
    <property type="entry name" value="WH_DNA-bd_sf"/>
</dbReference>
<keyword evidence="2" id="KW-0805">Transcription regulation</keyword>
<organism evidence="9">
    <name type="scientific">Phallusia mammillata</name>
    <dbReference type="NCBI Taxonomy" id="59560"/>
    <lineage>
        <taxon>Eukaryota</taxon>
        <taxon>Metazoa</taxon>
        <taxon>Chordata</taxon>
        <taxon>Tunicata</taxon>
        <taxon>Ascidiacea</taxon>
        <taxon>Phlebobranchia</taxon>
        <taxon>Ascidiidae</taxon>
        <taxon>Phallusia</taxon>
    </lineage>
</organism>
<feature type="region of interest" description="Disordered" evidence="7">
    <location>
        <begin position="552"/>
        <end position="582"/>
    </location>
</feature>
<evidence type="ECO:0000256" key="7">
    <source>
        <dbReference type="SAM" id="MobiDB-lite"/>
    </source>
</evidence>
<dbReference type="SUPFAM" id="SSF46785">
    <property type="entry name" value="Winged helix' DNA-binding domain"/>
    <property type="match status" value="1"/>
</dbReference>
<gene>
    <name evidence="9" type="primary">Foxi.b</name>
</gene>
<proteinExistence type="evidence at transcript level"/>
<dbReference type="GO" id="GO:0009653">
    <property type="term" value="P:anatomical structure morphogenesis"/>
    <property type="evidence" value="ECO:0007669"/>
    <property type="project" value="TreeGrafter"/>
</dbReference>
<keyword evidence="4" id="KW-0804">Transcription</keyword>
<dbReference type="EMBL" id="LR785249">
    <property type="protein sequence ID" value="CAB3246905.1"/>
    <property type="molecule type" value="mRNA"/>
</dbReference>
<dbReference type="Gene3D" id="1.10.10.10">
    <property type="entry name" value="Winged helix-like DNA-binding domain superfamily/Winged helix DNA-binding domain"/>
    <property type="match status" value="1"/>
</dbReference>
<dbReference type="PROSITE" id="PS00658">
    <property type="entry name" value="FORK_HEAD_2"/>
    <property type="match status" value="1"/>
</dbReference>
<keyword evidence="5 6" id="KW-0539">Nucleus</keyword>
<dbReference type="GO" id="GO:0005634">
    <property type="term" value="C:nucleus"/>
    <property type="evidence" value="ECO:0007669"/>
    <property type="project" value="UniProtKB-SubCell"/>
</dbReference>
<dbReference type="InterPro" id="IPR018122">
    <property type="entry name" value="TF_fork_head_CS_1"/>
</dbReference>
<evidence type="ECO:0000256" key="6">
    <source>
        <dbReference type="PROSITE-ProRule" id="PRU00089"/>
    </source>
</evidence>
<dbReference type="PANTHER" id="PTHR11829:SF384">
    <property type="entry name" value="FORK-HEAD DOMAIN-CONTAINING PROTEIN"/>
    <property type="match status" value="1"/>
</dbReference>
<feature type="compositionally biased region" description="Polar residues" evidence="7">
    <location>
        <begin position="20"/>
        <end position="29"/>
    </location>
</feature>
<feature type="compositionally biased region" description="Polar residues" evidence="7">
    <location>
        <begin position="483"/>
        <end position="492"/>
    </location>
</feature>
<evidence type="ECO:0000256" key="3">
    <source>
        <dbReference type="ARBA" id="ARBA00023125"/>
    </source>
</evidence>
<name>A0A6F9DD07_9ASCI</name>
<dbReference type="PRINTS" id="PR00053">
    <property type="entry name" value="FORKHEAD"/>
</dbReference>
<evidence type="ECO:0000256" key="5">
    <source>
        <dbReference type="ARBA" id="ARBA00023242"/>
    </source>
</evidence>
<accession>A0A6F9DD07</accession>
<feature type="region of interest" description="Disordered" evidence="7">
    <location>
        <begin position="333"/>
        <end position="359"/>
    </location>
</feature>
<feature type="domain" description="Fork-head" evidence="8">
    <location>
        <begin position="246"/>
        <end position="340"/>
    </location>
</feature>
<dbReference type="FunFam" id="1.10.10.10:FF:000016">
    <property type="entry name" value="Forkhead box protein I1"/>
    <property type="match status" value="1"/>
</dbReference>
<feature type="compositionally biased region" description="Polar residues" evidence="7">
    <location>
        <begin position="61"/>
        <end position="102"/>
    </location>
</feature>
<dbReference type="InterPro" id="IPR036388">
    <property type="entry name" value="WH-like_DNA-bd_sf"/>
</dbReference>
<feature type="compositionally biased region" description="Low complexity" evidence="7">
    <location>
        <begin position="469"/>
        <end position="482"/>
    </location>
</feature>
<dbReference type="InterPro" id="IPR030456">
    <property type="entry name" value="TF_fork_head_CS_2"/>
</dbReference>
<dbReference type="Pfam" id="PF00250">
    <property type="entry name" value="Forkhead"/>
    <property type="match status" value="1"/>
</dbReference>
<dbReference type="GO" id="GO:0000981">
    <property type="term" value="F:DNA-binding transcription factor activity, RNA polymerase II-specific"/>
    <property type="evidence" value="ECO:0007669"/>
    <property type="project" value="TreeGrafter"/>
</dbReference>
<evidence type="ECO:0000256" key="2">
    <source>
        <dbReference type="ARBA" id="ARBA00023015"/>
    </source>
</evidence>
<evidence type="ECO:0000256" key="4">
    <source>
        <dbReference type="ARBA" id="ARBA00023163"/>
    </source>
</evidence>
<feature type="region of interest" description="Disordered" evidence="7">
    <location>
        <begin position="1"/>
        <end position="36"/>
    </location>
</feature>
<feature type="region of interest" description="Disordered" evidence="7">
    <location>
        <begin position="386"/>
        <end position="494"/>
    </location>
</feature>
<dbReference type="PROSITE" id="PS00657">
    <property type="entry name" value="FORK_HEAD_1"/>
    <property type="match status" value="1"/>
</dbReference>
<keyword evidence="3 6" id="KW-0238">DNA-binding</keyword>